<evidence type="ECO:0000313" key="2">
    <source>
        <dbReference type="EMBL" id="ABJ06783.1"/>
    </source>
</evidence>
<dbReference type="Pfam" id="PF13480">
    <property type="entry name" value="Acetyltransf_6"/>
    <property type="match status" value="1"/>
</dbReference>
<reference evidence="2" key="1">
    <citation type="submission" date="2006-09" db="EMBL/GenBank/DDBJ databases">
        <title>Complete sequence of Rhodopseudomonas palustris BisA53.</title>
        <authorList>
            <consortium name="US DOE Joint Genome Institute"/>
            <person name="Copeland A."/>
            <person name="Lucas S."/>
            <person name="Lapidus A."/>
            <person name="Barry K."/>
            <person name="Detter J.C."/>
            <person name="Glavina del Rio T."/>
            <person name="Hammon N."/>
            <person name="Israni S."/>
            <person name="Dalin E."/>
            <person name="Tice H."/>
            <person name="Pitluck S."/>
            <person name="Chain P."/>
            <person name="Malfatti S."/>
            <person name="Shin M."/>
            <person name="Vergez L."/>
            <person name="Schmutz J."/>
            <person name="Larimer F."/>
            <person name="Land M."/>
            <person name="Hauser L."/>
            <person name="Pelletier D.A."/>
            <person name="Kyrpides N."/>
            <person name="Kim E."/>
            <person name="Harwood C.S."/>
            <person name="Oda Y."/>
            <person name="Richardson P."/>
        </authorList>
    </citation>
    <scope>NUCLEOTIDE SEQUENCE [LARGE SCALE GENOMIC DNA]</scope>
    <source>
        <strain evidence="2">BisA53</strain>
    </source>
</reference>
<proteinExistence type="predicted"/>
<dbReference type="HOGENOM" id="CLU_046277_2_0_5"/>
<dbReference type="AlphaFoldDB" id="Q07MQ1"/>
<name>Q07MQ1_RHOP5</name>
<accession>Q07MQ1</accession>
<dbReference type="OrthoDB" id="8193702at2"/>
<dbReference type="EMBL" id="CP000463">
    <property type="protein sequence ID" value="ABJ06783.1"/>
    <property type="molecule type" value="Genomic_DNA"/>
</dbReference>
<dbReference type="InterPro" id="IPR016181">
    <property type="entry name" value="Acyl_CoA_acyltransferase"/>
</dbReference>
<evidence type="ECO:0000259" key="1">
    <source>
        <dbReference type="Pfam" id="PF13480"/>
    </source>
</evidence>
<organism evidence="2">
    <name type="scientific">Rhodopseudomonas palustris (strain BisA53)</name>
    <dbReference type="NCBI Taxonomy" id="316055"/>
    <lineage>
        <taxon>Bacteria</taxon>
        <taxon>Pseudomonadati</taxon>
        <taxon>Pseudomonadota</taxon>
        <taxon>Alphaproteobacteria</taxon>
        <taxon>Hyphomicrobiales</taxon>
        <taxon>Nitrobacteraceae</taxon>
        <taxon>Rhodopseudomonas</taxon>
    </lineage>
</organism>
<dbReference type="KEGG" id="rpe:RPE_2846"/>
<protein>
    <recommendedName>
        <fullName evidence="1">BioF2-like acetyltransferase domain-containing protein</fullName>
    </recommendedName>
</protein>
<dbReference type="STRING" id="316055.RPE_2846"/>
<dbReference type="eggNOG" id="COG5653">
    <property type="taxonomic scope" value="Bacteria"/>
</dbReference>
<gene>
    <name evidence="2" type="ordered locus">RPE_2846</name>
</gene>
<dbReference type="SUPFAM" id="SSF55729">
    <property type="entry name" value="Acyl-CoA N-acyltransferases (Nat)"/>
    <property type="match status" value="1"/>
</dbReference>
<dbReference type="InterPro" id="IPR038740">
    <property type="entry name" value="BioF2-like_GNAT_dom"/>
</dbReference>
<feature type="domain" description="BioF2-like acetyltransferase" evidence="1">
    <location>
        <begin position="194"/>
        <end position="343"/>
    </location>
</feature>
<sequence length="399" mass="43643">MTTMTAIVQNVDAESSASSGASRIARVEVLREIAAAEAIWRALERPEHLSTPFQRFDLLAAWQRHVGSHKGLAPFIVVVRDAEANPLALLPLAVERRHGVRVARFLGGKHTTFNMPLWRRDFAPCAGQADLAALLAGLRGQPEPIDVLALTQQPARWRDIANPMALLPHQPSVNGCPLLALTPGAPPTDRISNSFRRRLRGKEKKLQALPGFGSRIAASEAEIVRLLDWFFVVKPQRMAAQNLPNVFADPGVESFIRDACLAPGPDGGHAIDIHALSCDEEPIALFAGVADGRRFSMMFNTYTLSENARHSPGLILMRDIIDHYAEKGYSALDLGIGTDEYKRIFCKDDEPIVDSFVPLSARGRIAAPAMASLARAKRAVKQNPALMNLAQQARSALQR</sequence>